<protein>
    <submittedName>
        <fullName evidence="1">Unannotated protein</fullName>
    </submittedName>
</protein>
<sequence length="151" mass="16956">MKTRNLLIALVSTLLFISTTAAYAEDVVLTRDEQIAEFQAKYDPLYDAQYARLVVVRGKILNDASMLPSFKLVMADFLGVRKFLDESIVSPTSDLDSVIAYADEELGEFENTLYLLQKQLATHKTITCIKGKTIKKVMALKPVCPKGYKKK</sequence>
<accession>A0A6J7HWY5</accession>
<reference evidence="1" key="1">
    <citation type="submission" date="2020-05" db="EMBL/GenBank/DDBJ databases">
        <authorList>
            <person name="Chiriac C."/>
            <person name="Salcher M."/>
            <person name="Ghai R."/>
            <person name="Kavagutti S V."/>
        </authorList>
    </citation>
    <scope>NUCLEOTIDE SEQUENCE</scope>
</reference>
<dbReference type="AlphaFoldDB" id="A0A6J7HWY5"/>
<dbReference type="EMBL" id="CAFBMZ010000019">
    <property type="protein sequence ID" value="CAB4921279.1"/>
    <property type="molecule type" value="Genomic_DNA"/>
</dbReference>
<evidence type="ECO:0000313" key="1">
    <source>
        <dbReference type="EMBL" id="CAB4921279.1"/>
    </source>
</evidence>
<proteinExistence type="predicted"/>
<name>A0A6J7HWY5_9ZZZZ</name>
<gene>
    <name evidence="1" type="ORF">UFOPK3684_00411</name>
</gene>
<organism evidence="1">
    <name type="scientific">freshwater metagenome</name>
    <dbReference type="NCBI Taxonomy" id="449393"/>
    <lineage>
        <taxon>unclassified sequences</taxon>
        <taxon>metagenomes</taxon>
        <taxon>ecological metagenomes</taxon>
    </lineage>
</organism>